<dbReference type="EMBL" id="MU267553">
    <property type="protein sequence ID" value="KAH7916845.1"/>
    <property type="molecule type" value="Genomic_DNA"/>
</dbReference>
<evidence type="ECO:0000313" key="1">
    <source>
        <dbReference type="EMBL" id="KAH7916845.1"/>
    </source>
</evidence>
<name>A0ACB8ATM1_9AGAM</name>
<keyword evidence="2" id="KW-1185">Reference proteome</keyword>
<sequence length="192" mass="20893">MGNSKNAQKRAPASIRNTGKRKSKKDDENIAPDTSLSPPAKPRPKARPLRKPALDLGPHTIPNSEDKSDGDEAAAAASLLNLKRVRHFELPAEHVFQQVVKIPGENLGMYDDEINGGDEQEDEPEDVGSDEIDVDSEECGIDSDDADSPTMKERLSVPVGTPSRKVPVFEIPFEVPFKNATRDLTGIKSTTP</sequence>
<reference evidence="1" key="1">
    <citation type="journal article" date="2021" name="New Phytol.">
        <title>Evolutionary innovations through gain and loss of genes in the ectomycorrhizal Boletales.</title>
        <authorList>
            <person name="Wu G."/>
            <person name="Miyauchi S."/>
            <person name="Morin E."/>
            <person name="Kuo A."/>
            <person name="Drula E."/>
            <person name="Varga T."/>
            <person name="Kohler A."/>
            <person name="Feng B."/>
            <person name="Cao Y."/>
            <person name="Lipzen A."/>
            <person name="Daum C."/>
            <person name="Hundley H."/>
            <person name="Pangilinan J."/>
            <person name="Johnson J."/>
            <person name="Barry K."/>
            <person name="LaButti K."/>
            <person name="Ng V."/>
            <person name="Ahrendt S."/>
            <person name="Min B."/>
            <person name="Choi I.G."/>
            <person name="Park H."/>
            <person name="Plett J.M."/>
            <person name="Magnuson J."/>
            <person name="Spatafora J.W."/>
            <person name="Nagy L.G."/>
            <person name="Henrissat B."/>
            <person name="Grigoriev I.V."/>
            <person name="Yang Z.L."/>
            <person name="Xu J."/>
            <person name="Martin F.M."/>
        </authorList>
    </citation>
    <scope>NUCLEOTIDE SEQUENCE</scope>
    <source>
        <strain evidence="1">KUC20120723A-06</strain>
    </source>
</reference>
<evidence type="ECO:0000313" key="2">
    <source>
        <dbReference type="Proteomes" id="UP000790709"/>
    </source>
</evidence>
<accession>A0ACB8ATM1</accession>
<gene>
    <name evidence="1" type="ORF">BV22DRAFT_1052871</name>
</gene>
<organism evidence="1 2">
    <name type="scientific">Leucogyrophana mollusca</name>
    <dbReference type="NCBI Taxonomy" id="85980"/>
    <lineage>
        <taxon>Eukaryota</taxon>
        <taxon>Fungi</taxon>
        <taxon>Dikarya</taxon>
        <taxon>Basidiomycota</taxon>
        <taxon>Agaricomycotina</taxon>
        <taxon>Agaricomycetes</taxon>
        <taxon>Agaricomycetidae</taxon>
        <taxon>Boletales</taxon>
        <taxon>Boletales incertae sedis</taxon>
        <taxon>Leucogyrophana</taxon>
    </lineage>
</organism>
<dbReference type="Proteomes" id="UP000790709">
    <property type="component" value="Unassembled WGS sequence"/>
</dbReference>
<proteinExistence type="predicted"/>
<protein>
    <submittedName>
        <fullName evidence="1">Uncharacterized protein</fullName>
    </submittedName>
</protein>
<feature type="non-terminal residue" evidence="1">
    <location>
        <position position="192"/>
    </location>
</feature>
<comment type="caution">
    <text evidence="1">The sequence shown here is derived from an EMBL/GenBank/DDBJ whole genome shotgun (WGS) entry which is preliminary data.</text>
</comment>